<gene>
    <name evidence="1" type="ORF">ElyMa_001160700</name>
</gene>
<proteinExistence type="predicted"/>
<keyword evidence="2" id="KW-1185">Reference proteome</keyword>
<name>A0AAV4I5D2_9GAST</name>
<dbReference type="EMBL" id="BMAT01002291">
    <property type="protein sequence ID" value="GFS03876.1"/>
    <property type="molecule type" value="Genomic_DNA"/>
</dbReference>
<accession>A0AAV4I5D2</accession>
<reference evidence="1 2" key="1">
    <citation type="journal article" date="2021" name="Elife">
        <title>Chloroplast acquisition without the gene transfer in kleptoplastic sea slugs, Plakobranchus ocellatus.</title>
        <authorList>
            <person name="Maeda T."/>
            <person name="Takahashi S."/>
            <person name="Yoshida T."/>
            <person name="Shimamura S."/>
            <person name="Takaki Y."/>
            <person name="Nagai Y."/>
            <person name="Toyoda A."/>
            <person name="Suzuki Y."/>
            <person name="Arimoto A."/>
            <person name="Ishii H."/>
            <person name="Satoh N."/>
            <person name="Nishiyama T."/>
            <person name="Hasebe M."/>
            <person name="Maruyama T."/>
            <person name="Minagawa J."/>
            <person name="Obokata J."/>
            <person name="Shigenobu S."/>
        </authorList>
    </citation>
    <scope>NUCLEOTIDE SEQUENCE [LARGE SCALE GENOMIC DNA]</scope>
</reference>
<organism evidence="1 2">
    <name type="scientific">Elysia marginata</name>
    <dbReference type="NCBI Taxonomy" id="1093978"/>
    <lineage>
        <taxon>Eukaryota</taxon>
        <taxon>Metazoa</taxon>
        <taxon>Spiralia</taxon>
        <taxon>Lophotrochozoa</taxon>
        <taxon>Mollusca</taxon>
        <taxon>Gastropoda</taxon>
        <taxon>Heterobranchia</taxon>
        <taxon>Euthyneura</taxon>
        <taxon>Panpulmonata</taxon>
        <taxon>Sacoglossa</taxon>
        <taxon>Placobranchoidea</taxon>
        <taxon>Plakobranchidae</taxon>
        <taxon>Elysia</taxon>
    </lineage>
</organism>
<evidence type="ECO:0000313" key="2">
    <source>
        <dbReference type="Proteomes" id="UP000762676"/>
    </source>
</evidence>
<sequence length="143" mass="15655">MDMGNMWGLLALTGGMGGLGGMGGGAGGGLFSNPFMMLNLFNNIRPRICFCGDTHVDLENSQTASIESAFPLKTINRPTTNQGNIQVYSHIETPQAEDTLKELHLIPHAPWRYNITYTLKTFPILHQGAERPYHTSPPNDSLP</sequence>
<dbReference type="Proteomes" id="UP000762676">
    <property type="component" value="Unassembled WGS sequence"/>
</dbReference>
<dbReference type="AlphaFoldDB" id="A0AAV4I5D2"/>
<comment type="caution">
    <text evidence="1">The sequence shown here is derived from an EMBL/GenBank/DDBJ whole genome shotgun (WGS) entry which is preliminary data.</text>
</comment>
<evidence type="ECO:0008006" key="3">
    <source>
        <dbReference type="Google" id="ProtNLM"/>
    </source>
</evidence>
<protein>
    <recommendedName>
        <fullName evidence="3">Calcineurin-like phosphoesterase domain-containing protein</fullName>
    </recommendedName>
</protein>
<evidence type="ECO:0000313" key="1">
    <source>
        <dbReference type="EMBL" id="GFS03876.1"/>
    </source>
</evidence>